<dbReference type="Proteomes" id="UP000596827">
    <property type="component" value="Unassembled WGS sequence"/>
</dbReference>
<evidence type="ECO:0008006" key="5">
    <source>
        <dbReference type="Google" id="ProtNLM"/>
    </source>
</evidence>
<evidence type="ECO:0000313" key="3">
    <source>
        <dbReference type="EMBL" id="MBC5765631.1"/>
    </source>
</evidence>
<name>A0A923M8G4_9BURK</name>
<keyword evidence="2" id="KW-0732">Signal</keyword>
<comment type="caution">
    <text evidence="3">The sequence shown here is derived from an EMBL/GenBank/DDBJ whole genome shotgun (WGS) entry which is preliminary data.</text>
</comment>
<dbReference type="EMBL" id="JACORU010000005">
    <property type="protein sequence ID" value="MBC5765631.1"/>
    <property type="molecule type" value="Genomic_DNA"/>
</dbReference>
<reference evidence="3" key="1">
    <citation type="submission" date="2020-08" db="EMBL/GenBank/DDBJ databases">
        <title>Ramlibacter sp. GTP1 16S ribosomal RNA gene genome sequencing and assembly.</title>
        <authorList>
            <person name="Kang M."/>
        </authorList>
    </citation>
    <scope>NUCLEOTIDE SEQUENCE</scope>
    <source>
        <strain evidence="3">GTP1</strain>
    </source>
</reference>
<organism evidence="3 4">
    <name type="scientific">Ramlibacter albus</name>
    <dbReference type="NCBI Taxonomy" id="2079448"/>
    <lineage>
        <taxon>Bacteria</taxon>
        <taxon>Pseudomonadati</taxon>
        <taxon>Pseudomonadota</taxon>
        <taxon>Betaproteobacteria</taxon>
        <taxon>Burkholderiales</taxon>
        <taxon>Comamonadaceae</taxon>
        <taxon>Ramlibacter</taxon>
    </lineage>
</organism>
<evidence type="ECO:0000256" key="1">
    <source>
        <dbReference type="SAM" id="MobiDB-lite"/>
    </source>
</evidence>
<feature type="chain" id="PRO_5037893355" description="EF-hand domain-containing protein" evidence="2">
    <location>
        <begin position="26"/>
        <end position="119"/>
    </location>
</feature>
<evidence type="ECO:0000313" key="4">
    <source>
        <dbReference type="Proteomes" id="UP000596827"/>
    </source>
</evidence>
<gene>
    <name evidence="3" type="ORF">H8R02_14280</name>
</gene>
<accession>A0A923M8G4</accession>
<feature type="region of interest" description="Disordered" evidence="1">
    <location>
        <begin position="82"/>
        <end position="119"/>
    </location>
</feature>
<feature type="signal peptide" evidence="2">
    <location>
        <begin position="1"/>
        <end position="25"/>
    </location>
</feature>
<dbReference type="AlphaFoldDB" id="A0A923M8G4"/>
<keyword evidence="4" id="KW-1185">Reference proteome</keyword>
<dbReference type="RefSeq" id="WP_187082114.1">
    <property type="nucleotide sequence ID" value="NZ_JACORU010000005.1"/>
</dbReference>
<protein>
    <recommendedName>
        <fullName evidence="5">EF-hand domain-containing protein</fullName>
    </recommendedName>
</protein>
<evidence type="ECO:0000256" key="2">
    <source>
        <dbReference type="SAM" id="SignalP"/>
    </source>
</evidence>
<proteinExistence type="predicted"/>
<sequence>MKHIKLIAALATAGSLFGMAGAAHAIAPAAALGLAAISGAAIGSSAQANHDINKQAPQAAVVVPANPTVVMGAPAATVITTTPSDPVLNGTLPSVTNYDHDGDGVLNNVDRYPNDPSKS</sequence>